<dbReference type="RefSeq" id="WP_344244536.1">
    <property type="nucleotide sequence ID" value="NZ_BAAAHH010000032.1"/>
</dbReference>
<name>A0ABN1RV15_9ACTN</name>
<protein>
    <recommendedName>
        <fullName evidence="2">Acyl-CoA thioesterase-like C-terminal domain-containing protein</fullName>
    </recommendedName>
</protein>
<proteinExistence type="predicted"/>
<reference evidence="3 4" key="1">
    <citation type="journal article" date="2019" name="Int. J. Syst. Evol. Microbiol.">
        <title>The Global Catalogue of Microorganisms (GCM) 10K type strain sequencing project: providing services to taxonomists for standard genome sequencing and annotation.</title>
        <authorList>
            <consortium name="The Broad Institute Genomics Platform"/>
            <consortium name="The Broad Institute Genome Sequencing Center for Infectious Disease"/>
            <person name="Wu L."/>
            <person name="Ma J."/>
        </authorList>
    </citation>
    <scope>NUCLEOTIDE SEQUENCE [LARGE SCALE GENOMIC DNA]</scope>
    <source>
        <strain evidence="3 4">JCM 10696</strain>
    </source>
</reference>
<keyword evidence="4" id="KW-1185">Reference proteome</keyword>
<dbReference type="InterPro" id="IPR029069">
    <property type="entry name" value="HotDog_dom_sf"/>
</dbReference>
<dbReference type="InterPro" id="IPR049450">
    <property type="entry name" value="ACOT8-like_C"/>
</dbReference>
<evidence type="ECO:0000313" key="3">
    <source>
        <dbReference type="EMBL" id="GAA0963962.1"/>
    </source>
</evidence>
<accession>A0ABN1RV15</accession>
<dbReference type="Proteomes" id="UP001500665">
    <property type="component" value="Unassembled WGS sequence"/>
</dbReference>
<evidence type="ECO:0000256" key="1">
    <source>
        <dbReference type="SAM" id="MobiDB-lite"/>
    </source>
</evidence>
<gene>
    <name evidence="3" type="ORF">GCM10009550_60800</name>
</gene>
<feature type="region of interest" description="Disordered" evidence="1">
    <location>
        <begin position="1"/>
        <end position="22"/>
    </location>
</feature>
<dbReference type="EMBL" id="BAAAHH010000032">
    <property type="protein sequence ID" value="GAA0963962.1"/>
    <property type="molecule type" value="Genomic_DNA"/>
</dbReference>
<evidence type="ECO:0000259" key="2">
    <source>
        <dbReference type="Pfam" id="PF20789"/>
    </source>
</evidence>
<dbReference type="SUPFAM" id="SSF54637">
    <property type="entry name" value="Thioesterase/thiol ester dehydrase-isomerase"/>
    <property type="match status" value="1"/>
</dbReference>
<comment type="caution">
    <text evidence="3">The sequence shown here is derived from an EMBL/GenBank/DDBJ whole genome shotgun (WGS) entry which is preliminary data.</text>
</comment>
<dbReference type="Gene3D" id="2.40.160.210">
    <property type="entry name" value="Acyl-CoA thioesterase, double hotdog domain"/>
    <property type="match status" value="1"/>
</dbReference>
<sequence length="262" mass="27303">MTSTITPPRAPTPGAFLDASSGGMVEPGTGLRGFGGLTDGLALGFMAGAMNAHLPGSLPQSATIRFHRPLTGAFRLETELGGTGHPLITATARAFTDQGICADATAVFATEHTGGHRVAAPPAPSVPGPERCERHVVAPEAAPVTAHLDIRPVASAPARPGGAPERTAWIRLTEDDTPPDFFRLMVLMDVPAAFCAPAPHPTLQFTAYPGLGLSRAASPWVLVRATVHRADEDGRTDERVDAWGPDGLHLGSARRLRTVRGG</sequence>
<dbReference type="Pfam" id="PF20789">
    <property type="entry name" value="4HBT_3C"/>
    <property type="match status" value="1"/>
</dbReference>
<evidence type="ECO:0000313" key="4">
    <source>
        <dbReference type="Proteomes" id="UP001500665"/>
    </source>
</evidence>
<organism evidence="3 4">
    <name type="scientific">Actinocorallia libanotica</name>
    <dbReference type="NCBI Taxonomy" id="46162"/>
    <lineage>
        <taxon>Bacteria</taxon>
        <taxon>Bacillati</taxon>
        <taxon>Actinomycetota</taxon>
        <taxon>Actinomycetes</taxon>
        <taxon>Streptosporangiales</taxon>
        <taxon>Thermomonosporaceae</taxon>
        <taxon>Actinocorallia</taxon>
    </lineage>
</organism>
<dbReference type="InterPro" id="IPR042171">
    <property type="entry name" value="Acyl-CoA_hotdog"/>
</dbReference>
<feature type="domain" description="Acyl-CoA thioesterase-like C-terminal" evidence="2">
    <location>
        <begin position="129"/>
        <end position="254"/>
    </location>
</feature>